<evidence type="ECO:0000256" key="2">
    <source>
        <dbReference type="ARBA" id="ARBA00044954"/>
    </source>
</evidence>
<comment type="similarity">
    <text evidence="2">Belongs to the UPF0437 family.</text>
</comment>
<dbReference type="PIRSF" id="PIRSF037676">
    <property type="entry name" value="DUF683"/>
    <property type="match status" value="1"/>
</dbReference>
<reference evidence="3 4" key="1">
    <citation type="journal article" date="2009" name="PLoS ONE">
        <title>The complete genome of Teredinibacter turnerae T7901: an intracellular endosymbiont of marine wood-boring bivalves (shipworms).</title>
        <authorList>
            <person name="Yang J.C."/>
            <person name="Madupu R."/>
            <person name="Durkin A.S."/>
            <person name="Ekborg N.A."/>
            <person name="Pedamallu C.S."/>
            <person name="Hostetler J.B."/>
            <person name="Radune D."/>
            <person name="Toms B.S."/>
            <person name="Henrissat B."/>
            <person name="Coutinho P.M."/>
            <person name="Schwarz S."/>
            <person name="Field L."/>
            <person name="Trindade-Silva A.E."/>
            <person name="Soares C.A.G."/>
            <person name="Elshahawi S."/>
            <person name="Hanora A."/>
            <person name="Schmidt E.W."/>
            <person name="Haygood M.G."/>
            <person name="Posfai J."/>
            <person name="Benner J."/>
            <person name="Madinger C."/>
            <person name="Nove J."/>
            <person name="Anton B."/>
            <person name="Chaudhary K."/>
            <person name="Foster J."/>
            <person name="Holman A."/>
            <person name="Kumar S."/>
            <person name="Lessard P.A."/>
            <person name="Luyten Y.A."/>
            <person name="Slatko B."/>
            <person name="Wood N."/>
            <person name="Wu B."/>
            <person name="Teplitski M."/>
            <person name="Mougous J.D."/>
            <person name="Ward N."/>
            <person name="Eisen J.A."/>
            <person name="Badger J.H."/>
            <person name="Distel D.L."/>
        </authorList>
    </citation>
    <scope>NUCLEOTIDE SEQUENCE [LARGE SCALE GENOMIC DNA]</scope>
    <source>
        <strain evidence="4">ATCC 39867 / T7901</strain>
    </source>
</reference>
<dbReference type="KEGG" id="ttu:TERTU_1581"/>
<gene>
    <name evidence="3" type="ordered locus">TERTU_1581</name>
</gene>
<evidence type="ECO:0000313" key="4">
    <source>
        <dbReference type="Proteomes" id="UP000009080"/>
    </source>
</evidence>
<dbReference type="eggNOG" id="ENOG50334WI">
    <property type="taxonomic scope" value="Bacteria"/>
</dbReference>
<protein>
    <recommendedName>
        <fullName evidence="5">Rop-like protein</fullName>
    </recommendedName>
</protein>
<dbReference type="HOGENOM" id="CLU_187695_2_0_6"/>
<dbReference type="Gene3D" id="1.10.287.660">
    <property type="entry name" value="Helix hairpin bin"/>
    <property type="match status" value="1"/>
</dbReference>
<proteinExistence type="inferred from homology"/>
<dbReference type="Proteomes" id="UP000009080">
    <property type="component" value="Chromosome"/>
</dbReference>
<dbReference type="OrthoDB" id="9181967at2"/>
<name>C5BTF1_TERTT</name>
<sequence>MNEDELKALNKDVKKKKRIATDWASQIHDVVEDTLWTDYNRLTELAQSTIAACEDWKAAQAKLDEASA</sequence>
<dbReference type="InterPro" id="IPR007774">
    <property type="entry name" value="Put_N_fixation"/>
</dbReference>
<dbReference type="InterPro" id="IPR029012">
    <property type="entry name" value="Helix_hairpin_bin_sf"/>
</dbReference>
<dbReference type="EMBL" id="CP001614">
    <property type="protein sequence ID" value="ACR13627.1"/>
    <property type="molecule type" value="Genomic_DNA"/>
</dbReference>
<organism evidence="3 4">
    <name type="scientific">Teredinibacter turnerae (strain ATCC 39867 / T7901)</name>
    <dbReference type="NCBI Taxonomy" id="377629"/>
    <lineage>
        <taxon>Bacteria</taxon>
        <taxon>Pseudomonadati</taxon>
        <taxon>Pseudomonadota</taxon>
        <taxon>Gammaproteobacteria</taxon>
        <taxon>Cellvibrionales</taxon>
        <taxon>Cellvibrionaceae</taxon>
        <taxon>Teredinibacter</taxon>
    </lineage>
</organism>
<dbReference type="AlphaFoldDB" id="C5BTF1"/>
<dbReference type="GeneID" id="58409260"/>
<evidence type="ECO:0008006" key="5">
    <source>
        <dbReference type="Google" id="ProtNLM"/>
    </source>
</evidence>
<dbReference type="RefSeq" id="WP_015819742.1">
    <property type="nucleotide sequence ID" value="NC_012997.1"/>
</dbReference>
<keyword evidence="4" id="KW-1185">Reference proteome</keyword>
<accession>C5BTF1</accession>
<evidence type="ECO:0000313" key="3">
    <source>
        <dbReference type="EMBL" id="ACR13627.1"/>
    </source>
</evidence>
<dbReference type="Pfam" id="PF05082">
    <property type="entry name" value="Rop-like"/>
    <property type="match status" value="1"/>
</dbReference>
<keyword evidence="1" id="KW-0535">Nitrogen fixation</keyword>
<evidence type="ECO:0000256" key="1">
    <source>
        <dbReference type="ARBA" id="ARBA00023231"/>
    </source>
</evidence>
<dbReference type="STRING" id="377629.TERTU_1581"/>